<sequence>VFNTLGELVTTLVDETKTAGVHQFEWNAGNLASGVYLYRINAESVGNAKQFNSVRKMILLK</sequence>
<dbReference type="AlphaFoldDB" id="A0A3B1BUK7"/>
<dbReference type="EMBL" id="UOGD01000199">
    <property type="protein sequence ID" value="VAX21599.1"/>
    <property type="molecule type" value="Genomic_DNA"/>
</dbReference>
<name>A0A3B1BUK7_9ZZZZ</name>
<accession>A0A3B1BUK7</accession>
<proteinExistence type="predicted"/>
<reference evidence="1" key="1">
    <citation type="submission" date="2018-06" db="EMBL/GenBank/DDBJ databases">
        <authorList>
            <person name="Zhirakovskaya E."/>
        </authorList>
    </citation>
    <scope>NUCLEOTIDE SEQUENCE</scope>
</reference>
<feature type="non-terminal residue" evidence="1">
    <location>
        <position position="1"/>
    </location>
</feature>
<protein>
    <recommendedName>
        <fullName evidence="2">Secretion system C-terminal sorting domain-containing protein</fullName>
    </recommendedName>
</protein>
<dbReference type="Gene3D" id="2.60.40.4070">
    <property type="match status" value="1"/>
</dbReference>
<evidence type="ECO:0000313" key="1">
    <source>
        <dbReference type="EMBL" id="VAX21599.1"/>
    </source>
</evidence>
<evidence type="ECO:0008006" key="2">
    <source>
        <dbReference type="Google" id="ProtNLM"/>
    </source>
</evidence>
<organism evidence="1">
    <name type="scientific">hydrothermal vent metagenome</name>
    <dbReference type="NCBI Taxonomy" id="652676"/>
    <lineage>
        <taxon>unclassified sequences</taxon>
        <taxon>metagenomes</taxon>
        <taxon>ecological metagenomes</taxon>
    </lineage>
</organism>
<gene>
    <name evidence="1" type="ORF">MNBD_IGNAVI01-29</name>
</gene>